<name>A0A3D5J1B9_9FLAO</name>
<comment type="caution">
    <text evidence="1">The sequence shown here is derived from an EMBL/GenBank/DDBJ whole genome shotgun (WGS) entry which is preliminary data.</text>
</comment>
<reference evidence="1 2" key="1">
    <citation type="journal article" date="2018" name="Nat. Biotechnol.">
        <title>A standardized bacterial taxonomy based on genome phylogeny substantially revises the tree of life.</title>
        <authorList>
            <person name="Parks D.H."/>
            <person name="Chuvochina M."/>
            <person name="Waite D.W."/>
            <person name="Rinke C."/>
            <person name="Skarshewski A."/>
            <person name="Chaumeil P.A."/>
            <person name="Hugenholtz P."/>
        </authorList>
    </citation>
    <scope>NUCLEOTIDE SEQUENCE [LARGE SCALE GENOMIC DNA]</scope>
    <source>
        <strain evidence="1">UBA9359</strain>
    </source>
</reference>
<accession>A0A3D5J1B9</accession>
<dbReference type="RefSeq" id="WP_041578930.1">
    <property type="nucleotide sequence ID" value="NZ_CAJXAW010000150.1"/>
</dbReference>
<gene>
    <name evidence="1" type="ORF">DGQ38_09605</name>
</gene>
<organism evidence="1 2">
    <name type="scientific">Zunongwangia profunda</name>
    <dbReference type="NCBI Taxonomy" id="398743"/>
    <lineage>
        <taxon>Bacteria</taxon>
        <taxon>Pseudomonadati</taxon>
        <taxon>Bacteroidota</taxon>
        <taxon>Flavobacteriia</taxon>
        <taxon>Flavobacteriales</taxon>
        <taxon>Flavobacteriaceae</taxon>
        <taxon>Zunongwangia</taxon>
    </lineage>
</organism>
<evidence type="ECO:0000313" key="2">
    <source>
        <dbReference type="Proteomes" id="UP000264330"/>
    </source>
</evidence>
<dbReference type="EMBL" id="DPMF01000229">
    <property type="protein sequence ID" value="HCV81292.1"/>
    <property type="molecule type" value="Genomic_DNA"/>
</dbReference>
<dbReference type="Proteomes" id="UP000264330">
    <property type="component" value="Unassembled WGS sequence"/>
</dbReference>
<sequence length="129" mass="15280">MTDFREREISFENTTSELKYLIGYKTRKEKINDTVVFRLQSFCYTDTQLSWIKPGFKAPQNLQYNQVIFNIAELYRRKLQYDLDRLGSCFSVETAFKHQYEALNNEVEIFQSQSLSGRGLKLYRNGPPI</sequence>
<proteinExistence type="predicted"/>
<dbReference type="AlphaFoldDB" id="A0A3D5J1B9"/>
<evidence type="ECO:0000313" key="1">
    <source>
        <dbReference type="EMBL" id="HCV81292.1"/>
    </source>
</evidence>
<protein>
    <submittedName>
        <fullName evidence="1">Uncharacterized protein</fullName>
    </submittedName>
</protein>